<feature type="coiled-coil region" evidence="1">
    <location>
        <begin position="63"/>
        <end position="93"/>
    </location>
</feature>
<sequence>MLRANTSLFMITAALALGLSFAATAEEKPSVQTMQKSLVSNVAPGSDKELELFCANIAEPARERRYALQREQLEELKADLEERIKLLDTKQAELEGWVEKREEFARMASSAVVDVYANMPPDSAAERLANMDGGLSAALLMKLKSRTAAAILSEMEPRKASMVTSIMAASSDKTTAVRQ</sequence>
<organism evidence="3 4">
    <name type="scientific">Ahrensia kielensis</name>
    <dbReference type="NCBI Taxonomy" id="76980"/>
    <lineage>
        <taxon>Bacteria</taxon>
        <taxon>Pseudomonadati</taxon>
        <taxon>Pseudomonadota</taxon>
        <taxon>Alphaproteobacteria</taxon>
        <taxon>Hyphomicrobiales</taxon>
        <taxon>Ahrensiaceae</taxon>
        <taxon>Ahrensia</taxon>
    </lineage>
</organism>
<dbReference type="EMBL" id="JBBMQO010000007">
    <property type="protein sequence ID" value="MEM5502485.1"/>
    <property type="molecule type" value="Genomic_DNA"/>
</dbReference>
<dbReference type="RefSeq" id="WP_342848792.1">
    <property type="nucleotide sequence ID" value="NZ_JBBMQO010000007.1"/>
</dbReference>
<evidence type="ECO:0000313" key="3">
    <source>
        <dbReference type="EMBL" id="MEM5502485.1"/>
    </source>
</evidence>
<feature type="signal peptide" evidence="2">
    <location>
        <begin position="1"/>
        <end position="25"/>
    </location>
</feature>
<accession>A0ABU9T8M1</accession>
<name>A0ABU9T8M1_9HYPH</name>
<dbReference type="SUPFAM" id="SSF158791">
    <property type="entry name" value="MgtE N-terminal domain-like"/>
    <property type="match status" value="1"/>
</dbReference>
<gene>
    <name evidence="3" type="ORF">WNY59_12895</name>
</gene>
<dbReference type="Proteomes" id="UP001477870">
    <property type="component" value="Unassembled WGS sequence"/>
</dbReference>
<feature type="chain" id="PRO_5046749130" evidence="2">
    <location>
        <begin position="26"/>
        <end position="179"/>
    </location>
</feature>
<evidence type="ECO:0000313" key="4">
    <source>
        <dbReference type="Proteomes" id="UP001477870"/>
    </source>
</evidence>
<evidence type="ECO:0000256" key="1">
    <source>
        <dbReference type="SAM" id="Coils"/>
    </source>
</evidence>
<keyword evidence="2" id="KW-0732">Signal</keyword>
<keyword evidence="1" id="KW-0175">Coiled coil</keyword>
<protein>
    <submittedName>
        <fullName evidence="3">MotE family protein</fullName>
    </submittedName>
</protein>
<reference evidence="3 4" key="1">
    <citation type="submission" date="2024-03" db="EMBL/GenBank/DDBJ databases">
        <title>Community enrichment and isolation of bacterial strains for fucoidan degradation.</title>
        <authorList>
            <person name="Sichert A."/>
        </authorList>
    </citation>
    <scope>NUCLEOTIDE SEQUENCE [LARGE SCALE GENOMIC DNA]</scope>
    <source>
        <strain evidence="3 4">AS62</strain>
    </source>
</reference>
<proteinExistence type="predicted"/>
<keyword evidence="4" id="KW-1185">Reference proteome</keyword>
<evidence type="ECO:0000256" key="2">
    <source>
        <dbReference type="SAM" id="SignalP"/>
    </source>
</evidence>
<comment type="caution">
    <text evidence="3">The sequence shown here is derived from an EMBL/GenBank/DDBJ whole genome shotgun (WGS) entry which is preliminary data.</text>
</comment>